<evidence type="ECO:0000313" key="2">
    <source>
        <dbReference type="EMBL" id="KAH7553957.1"/>
    </source>
</evidence>
<comment type="caution">
    <text evidence="2">The sequence shown here is derived from an EMBL/GenBank/DDBJ whole genome shotgun (WGS) entry which is preliminary data.</text>
</comment>
<protein>
    <recommendedName>
        <fullName evidence="4">Bifunctional inhibitor/plant lipid transfer protein/seed storage helical domain-containing protein</fullName>
    </recommendedName>
</protein>
<dbReference type="Gene3D" id="1.10.110.10">
    <property type="entry name" value="Plant lipid-transfer and hydrophobic proteins"/>
    <property type="match status" value="1"/>
</dbReference>
<dbReference type="PANTHER" id="PTHR33076">
    <property type="entry name" value="NON-SPECIFIC LIPID-TRANSFER PROTEIN 2-RELATED"/>
    <property type="match status" value="1"/>
</dbReference>
<comment type="similarity">
    <text evidence="1">Belongs to the plant LTP family.</text>
</comment>
<keyword evidence="3" id="KW-1185">Reference proteome</keyword>
<sequence>MLSQLQSDIDINNQQSISLSIFMCTVMGAPIAQAAITCGQVITSSLGPCIPYLRAGGAVLPACCSGVKTLAGPSTTAPYHQQLWRQLPFQDQHYPLTATDLLSTILIKISISSFNVHKVKDIE</sequence>
<reference evidence="2 3" key="1">
    <citation type="submission" date="2021-02" db="EMBL/GenBank/DDBJ databases">
        <title>Plant Genome Project.</title>
        <authorList>
            <person name="Zhang R.-G."/>
        </authorList>
    </citation>
    <scope>NUCLEOTIDE SEQUENCE [LARGE SCALE GENOMIC DNA]</scope>
    <source>
        <tissue evidence="2">Leaves</tissue>
    </source>
</reference>
<dbReference type="SUPFAM" id="SSF47699">
    <property type="entry name" value="Bifunctional inhibitor/lipid-transfer protein/seed storage 2S albumin"/>
    <property type="match status" value="1"/>
</dbReference>
<dbReference type="EMBL" id="JAFEMO010000012">
    <property type="protein sequence ID" value="KAH7553957.1"/>
    <property type="molecule type" value="Genomic_DNA"/>
</dbReference>
<dbReference type="Proteomes" id="UP000827721">
    <property type="component" value="Unassembled WGS sequence"/>
</dbReference>
<gene>
    <name evidence="2" type="ORF">JRO89_XS12G0085400</name>
</gene>
<organism evidence="2 3">
    <name type="scientific">Xanthoceras sorbifolium</name>
    <dbReference type="NCBI Taxonomy" id="99658"/>
    <lineage>
        <taxon>Eukaryota</taxon>
        <taxon>Viridiplantae</taxon>
        <taxon>Streptophyta</taxon>
        <taxon>Embryophyta</taxon>
        <taxon>Tracheophyta</taxon>
        <taxon>Spermatophyta</taxon>
        <taxon>Magnoliopsida</taxon>
        <taxon>eudicotyledons</taxon>
        <taxon>Gunneridae</taxon>
        <taxon>Pentapetalae</taxon>
        <taxon>rosids</taxon>
        <taxon>malvids</taxon>
        <taxon>Sapindales</taxon>
        <taxon>Sapindaceae</taxon>
        <taxon>Xanthoceroideae</taxon>
        <taxon>Xanthoceras</taxon>
    </lineage>
</organism>
<dbReference type="InterPro" id="IPR036312">
    <property type="entry name" value="Bifun_inhib/LTP/seed_sf"/>
</dbReference>
<evidence type="ECO:0000256" key="1">
    <source>
        <dbReference type="ARBA" id="ARBA00009748"/>
    </source>
</evidence>
<dbReference type="InterPro" id="IPR000528">
    <property type="entry name" value="Plant_nsLTP"/>
</dbReference>
<evidence type="ECO:0008006" key="4">
    <source>
        <dbReference type="Google" id="ProtNLM"/>
    </source>
</evidence>
<proteinExistence type="inferred from homology"/>
<accession>A0ABQ8HBT8</accession>
<evidence type="ECO:0000313" key="3">
    <source>
        <dbReference type="Proteomes" id="UP000827721"/>
    </source>
</evidence>
<name>A0ABQ8HBT8_9ROSI</name>